<keyword evidence="7 8" id="KW-0472">Membrane</keyword>
<dbReference type="InterPro" id="IPR000727">
    <property type="entry name" value="T_SNARE_dom"/>
</dbReference>
<dbReference type="Pfam" id="PF05739">
    <property type="entry name" value="SNARE"/>
    <property type="match status" value="1"/>
</dbReference>
<dbReference type="PROSITE" id="PS50192">
    <property type="entry name" value="T_SNARE"/>
    <property type="match status" value="1"/>
</dbReference>
<dbReference type="Proteomes" id="UP001168821">
    <property type="component" value="Unassembled WGS sequence"/>
</dbReference>
<evidence type="ECO:0000256" key="1">
    <source>
        <dbReference type="ARBA" id="ARBA00004211"/>
    </source>
</evidence>
<dbReference type="PANTHER" id="PTHR19957:SF424">
    <property type="entry name" value="SYNTAXIN-1A"/>
    <property type="match status" value="1"/>
</dbReference>
<evidence type="ECO:0000313" key="11">
    <source>
        <dbReference type="Proteomes" id="UP001168821"/>
    </source>
</evidence>
<dbReference type="EMBL" id="JALNTZ010000008">
    <property type="protein sequence ID" value="KAJ3642193.1"/>
    <property type="molecule type" value="Genomic_DNA"/>
</dbReference>
<evidence type="ECO:0000313" key="10">
    <source>
        <dbReference type="EMBL" id="KAJ3642193.1"/>
    </source>
</evidence>
<dbReference type="InterPro" id="IPR045242">
    <property type="entry name" value="Syntaxin"/>
</dbReference>
<dbReference type="InterPro" id="IPR006011">
    <property type="entry name" value="Syntaxin_N"/>
</dbReference>
<dbReference type="InterPro" id="IPR010989">
    <property type="entry name" value="SNARE"/>
</dbReference>
<proteinExistence type="inferred from homology"/>
<dbReference type="Pfam" id="PF00804">
    <property type="entry name" value="Syntaxin"/>
    <property type="match status" value="1"/>
</dbReference>
<feature type="domain" description="T-SNARE coiled-coil homology" evidence="9">
    <location>
        <begin position="203"/>
        <end position="265"/>
    </location>
</feature>
<dbReference type="SMART" id="SM00397">
    <property type="entry name" value="t_SNARE"/>
    <property type="match status" value="1"/>
</dbReference>
<dbReference type="GO" id="GO:0005484">
    <property type="term" value="F:SNAP receptor activity"/>
    <property type="evidence" value="ECO:0007669"/>
    <property type="project" value="TreeGrafter"/>
</dbReference>
<keyword evidence="5" id="KW-0532">Neurotransmitter transport</keyword>
<reference evidence="10" key="1">
    <citation type="journal article" date="2023" name="G3 (Bethesda)">
        <title>Whole genome assemblies of Zophobas morio and Tenebrio molitor.</title>
        <authorList>
            <person name="Kaur S."/>
            <person name="Stinson S.A."/>
            <person name="diCenzo G.C."/>
        </authorList>
    </citation>
    <scope>NUCLEOTIDE SEQUENCE</scope>
    <source>
        <strain evidence="10">QUZm001</strain>
    </source>
</reference>
<evidence type="ECO:0000256" key="2">
    <source>
        <dbReference type="ARBA" id="ARBA00009063"/>
    </source>
</evidence>
<evidence type="ECO:0000256" key="4">
    <source>
        <dbReference type="ARBA" id="ARBA00022692"/>
    </source>
</evidence>
<sequence length="296" mass="34298">MVKDRLNELKHFKDNNGKNKTPPVEIELNNTHDNTESGTQKLRHTFQRADAIAQWIVQIENNNQDIRIHLRKIEDMKSNQKAVEEKLRSLFQNNTTIAQQISPKLKEVETELQQIGTESTEKRIKTIQYTTSKKRFEKAFIENNQLLENYKSIQKQVIKSQLVAKGYFQVTDEEVTSLLEDGTDIQIFTENILAETAEAKRVLADVEERHQQLLHIERMLVEVRDLFVQMSILIDSQQELVDRIEFQAQSATEYVGAGAVDLNSARDKKKKSFRTKIYILVALVVIILIILIILLK</sequence>
<evidence type="ECO:0000256" key="7">
    <source>
        <dbReference type="ARBA" id="ARBA00023136"/>
    </source>
</evidence>
<dbReference type="GO" id="GO:0012505">
    <property type="term" value="C:endomembrane system"/>
    <property type="evidence" value="ECO:0007669"/>
    <property type="project" value="TreeGrafter"/>
</dbReference>
<comment type="caution">
    <text evidence="10">The sequence shown here is derived from an EMBL/GenBank/DDBJ whole genome shotgun (WGS) entry which is preliminary data.</text>
</comment>
<dbReference type="Gene3D" id="1.20.58.70">
    <property type="match status" value="1"/>
</dbReference>
<dbReference type="SUPFAM" id="SSF47661">
    <property type="entry name" value="t-snare proteins"/>
    <property type="match status" value="1"/>
</dbReference>
<evidence type="ECO:0000256" key="3">
    <source>
        <dbReference type="ARBA" id="ARBA00022448"/>
    </source>
</evidence>
<dbReference type="GO" id="GO:0006887">
    <property type="term" value="P:exocytosis"/>
    <property type="evidence" value="ECO:0007669"/>
    <property type="project" value="TreeGrafter"/>
</dbReference>
<accession>A0AA38HR06</accession>
<keyword evidence="3" id="KW-0813">Transport</keyword>
<dbReference type="GO" id="GO:0006886">
    <property type="term" value="P:intracellular protein transport"/>
    <property type="evidence" value="ECO:0007669"/>
    <property type="project" value="TreeGrafter"/>
</dbReference>
<comment type="similarity">
    <text evidence="2">Belongs to the syntaxin family.</text>
</comment>
<dbReference type="PANTHER" id="PTHR19957">
    <property type="entry name" value="SYNTAXIN"/>
    <property type="match status" value="1"/>
</dbReference>
<dbReference type="GO" id="GO:0000149">
    <property type="term" value="F:SNARE binding"/>
    <property type="evidence" value="ECO:0007669"/>
    <property type="project" value="TreeGrafter"/>
</dbReference>
<evidence type="ECO:0000256" key="6">
    <source>
        <dbReference type="ARBA" id="ARBA00022989"/>
    </source>
</evidence>
<name>A0AA38HR06_9CUCU</name>
<feature type="transmembrane region" description="Helical" evidence="8">
    <location>
        <begin position="277"/>
        <end position="295"/>
    </location>
</feature>
<dbReference type="GO" id="GO:0006906">
    <property type="term" value="P:vesicle fusion"/>
    <property type="evidence" value="ECO:0007669"/>
    <property type="project" value="TreeGrafter"/>
</dbReference>
<dbReference type="Gene3D" id="1.20.5.110">
    <property type="match status" value="1"/>
</dbReference>
<gene>
    <name evidence="10" type="ORF">Zmor_024999</name>
</gene>
<organism evidence="10 11">
    <name type="scientific">Zophobas morio</name>
    <dbReference type="NCBI Taxonomy" id="2755281"/>
    <lineage>
        <taxon>Eukaryota</taxon>
        <taxon>Metazoa</taxon>
        <taxon>Ecdysozoa</taxon>
        <taxon>Arthropoda</taxon>
        <taxon>Hexapoda</taxon>
        <taxon>Insecta</taxon>
        <taxon>Pterygota</taxon>
        <taxon>Neoptera</taxon>
        <taxon>Endopterygota</taxon>
        <taxon>Coleoptera</taxon>
        <taxon>Polyphaga</taxon>
        <taxon>Cucujiformia</taxon>
        <taxon>Tenebrionidae</taxon>
        <taxon>Zophobas</taxon>
    </lineage>
</organism>
<evidence type="ECO:0000256" key="8">
    <source>
        <dbReference type="SAM" id="Phobius"/>
    </source>
</evidence>
<protein>
    <recommendedName>
        <fullName evidence="9">t-SNARE coiled-coil homology domain-containing protein</fullName>
    </recommendedName>
</protein>
<dbReference type="GO" id="GO:0006836">
    <property type="term" value="P:neurotransmitter transport"/>
    <property type="evidence" value="ECO:0007669"/>
    <property type="project" value="UniProtKB-KW"/>
</dbReference>
<dbReference type="GO" id="GO:0005886">
    <property type="term" value="C:plasma membrane"/>
    <property type="evidence" value="ECO:0007669"/>
    <property type="project" value="TreeGrafter"/>
</dbReference>
<dbReference type="CDD" id="cd15848">
    <property type="entry name" value="SNARE_syntaxin1-like"/>
    <property type="match status" value="1"/>
</dbReference>
<dbReference type="GO" id="GO:0048278">
    <property type="term" value="P:vesicle docking"/>
    <property type="evidence" value="ECO:0007669"/>
    <property type="project" value="TreeGrafter"/>
</dbReference>
<evidence type="ECO:0000259" key="9">
    <source>
        <dbReference type="PROSITE" id="PS50192"/>
    </source>
</evidence>
<evidence type="ECO:0000256" key="5">
    <source>
        <dbReference type="ARBA" id="ARBA00022775"/>
    </source>
</evidence>
<keyword evidence="11" id="KW-1185">Reference proteome</keyword>
<keyword evidence="6 8" id="KW-1133">Transmembrane helix</keyword>
<dbReference type="GO" id="GO:0031201">
    <property type="term" value="C:SNARE complex"/>
    <property type="evidence" value="ECO:0007669"/>
    <property type="project" value="TreeGrafter"/>
</dbReference>
<comment type="subcellular location">
    <subcellularLocation>
        <location evidence="1">Membrane</location>
        <topology evidence="1">Single-pass type IV membrane protein</topology>
    </subcellularLocation>
</comment>
<dbReference type="AlphaFoldDB" id="A0AA38HR06"/>
<keyword evidence="4 8" id="KW-0812">Transmembrane</keyword>